<evidence type="ECO:0000256" key="1">
    <source>
        <dbReference type="ARBA" id="ARBA00023242"/>
    </source>
</evidence>
<dbReference type="GO" id="GO:0003677">
    <property type="term" value="F:DNA binding"/>
    <property type="evidence" value="ECO:0007669"/>
    <property type="project" value="InterPro"/>
</dbReference>
<dbReference type="InterPro" id="IPR056362">
    <property type="entry name" value="AtuA-like_ferredoxin_dom"/>
</dbReference>
<dbReference type="SMART" id="SM00906">
    <property type="entry name" value="Fungal_trans"/>
    <property type="match status" value="1"/>
</dbReference>
<dbReference type="Pfam" id="PF04082">
    <property type="entry name" value="Fungal_trans"/>
    <property type="match status" value="1"/>
</dbReference>
<dbReference type="CDD" id="cd12148">
    <property type="entry name" value="fungal_TF_MHR"/>
    <property type="match status" value="1"/>
</dbReference>
<keyword evidence="5" id="KW-1185">Reference proteome</keyword>
<evidence type="ECO:0000259" key="3">
    <source>
        <dbReference type="SMART" id="SM00906"/>
    </source>
</evidence>
<dbReference type="GO" id="GO:0006351">
    <property type="term" value="P:DNA-templated transcription"/>
    <property type="evidence" value="ECO:0007669"/>
    <property type="project" value="InterPro"/>
</dbReference>
<keyword evidence="2" id="KW-0175">Coiled coil</keyword>
<accession>A0AA38XZV2</accession>
<dbReference type="EMBL" id="JAPDRN010000064">
    <property type="protein sequence ID" value="KAJ9630189.1"/>
    <property type="molecule type" value="Genomic_DNA"/>
</dbReference>
<reference evidence="4" key="1">
    <citation type="submission" date="2022-10" db="EMBL/GenBank/DDBJ databases">
        <title>Culturing micro-colonial fungi from biological soil crusts in the Mojave desert and describing Neophaeococcomyces mojavensis, and introducing the new genera and species Taxawa tesnikishii.</title>
        <authorList>
            <person name="Kurbessoian T."/>
            <person name="Stajich J.E."/>
        </authorList>
    </citation>
    <scope>NUCLEOTIDE SEQUENCE</scope>
    <source>
        <strain evidence="4">TK_35</strain>
    </source>
</reference>
<feature type="domain" description="Xylanolytic transcriptional activator regulatory" evidence="3">
    <location>
        <begin position="816"/>
        <end position="894"/>
    </location>
</feature>
<evidence type="ECO:0000256" key="2">
    <source>
        <dbReference type="SAM" id="Coils"/>
    </source>
</evidence>
<sequence>MPSIRNRAVRIGGCEGGITDHHGVLARMAKNEEVDVIFGDWMSEYNMTTRGMEKLQDSSSLGYETVFLESLEPALEHLAAKKIKLAANAGASGTELLAEHVEKMISQKGLNLKVAWVSGDEISVERIKHLQQKGERFQRLTTDKDLSTWEFDPLYAQCYLGGKGIAKAWAEGADVVLTGRVADPAPVIAAGLWWHGWTETDFDELAGALVCGHLIECGAYVCGANWSGFKSLGTGKQILNLGYPIAELAYDGTCIITKEKGSNGLVSTETCKSQVLYEIQGPWYFNSDVVADLTNIKMEQVGKDRVHVSGAKGLPPPPTTKVGMTALGGWQAETHFYVVGLDVEEKTAMFETQIRDVLPVDKYHCFRVSLNGRPPDNPQSQESATCDVRVFAQARDRNDLEPSVFLQPVVDTVMQTYPGAQFSLDQRQGIPKSYYEFWVALVPQGIVPHKVHFAGNTLDVAPPTKTYTYPRHQPSYDTENPAPPATWGSTTLAPLGYVAHARSGDKSSNANVGFYVRSEDEYEWLRSTLSISMIKELLGIDYRGGLVERFELPHLWAVHFLLFDHLDRGVASSSTYDILGKNVAEYLRANPVSKSQVKELRERIAELEAALKEARTKQKPQLETAREPVLPDAPTRHNNLISRLTQRDWQLNSNAEGQVQFFGPTCSVHLTESISISLLEACGDAAINEDDFTINDLDSETQAHLLDVYWNYQHTVLQVFQKETFLKGLKQRQPKYVSKALMYCVFACAARISPREHLKALAIPRNEDDFGDELPYLMAKALKYTEEELKRPRLTTIQSLLLLSVLHSGLGKDTKGWLLTGDACRLAVDLGIHKNNGLKQSSSGNMSLEDVQARRLVFWACVIFDRFWGLYLGRPCCLNAEDIPAQEARWMSANSSWEAKMAYAWVSLLIIVGDICDVLNADVRSYGKLDDFDQKLQSWRANLDPSLQYRKDCPASVSSLNLQYAAVMILLHQPTARFGSRPEEPSTRTAYSRRQCITFATSVASCLHEFQQQHGDVTALSGIALHSISLAATTLVASIAERKSEDVSSEMHALKTCVRALGELETTYLVARRVRKIIQLIIRVCHLESDYVGSQQRPMPVPADPSNSDDLMNHSLVNEVVMEDSLSLETQFAEDAGLSEYSPFAFDGHLPTYAQFDVFSTFDAEGIGAPDAFSRNM</sequence>
<comment type="caution">
    <text evidence="4">The sequence shown here is derived from an EMBL/GenBank/DDBJ whole genome shotgun (WGS) entry which is preliminary data.</text>
</comment>
<dbReference type="Pfam" id="PF07287">
    <property type="entry name" value="AtuA"/>
    <property type="match status" value="1"/>
</dbReference>
<feature type="coiled-coil region" evidence="2">
    <location>
        <begin position="590"/>
        <end position="617"/>
    </location>
</feature>
<protein>
    <recommendedName>
        <fullName evidence="3">Xylanolytic transcriptional activator regulatory domain-containing protein</fullName>
    </recommendedName>
</protein>
<dbReference type="Pfam" id="PF23544">
    <property type="entry name" value="AtuA_ferredoxin"/>
    <property type="match status" value="1"/>
</dbReference>
<dbReference type="AlphaFoldDB" id="A0AA38XZV2"/>
<dbReference type="InterPro" id="IPR010839">
    <property type="entry name" value="AtuA_N"/>
</dbReference>
<dbReference type="GO" id="GO:0008270">
    <property type="term" value="F:zinc ion binding"/>
    <property type="evidence" value="ECO:0007669"/>
    <property type="project" value="InterPro"/>
</dbReference>
<evidence type="ECO:0000313" key="4">
    <source>
        <dbReference type="EMBL" id="KAJ9630189.1"/>
    </source>
</evidence>
<dbReference type="PANTHER" id="PTHR47585">
    <property type="match status" value="1"/>
</dbReference>
<dbReference type="Proteomes" id="UP001172681">
    <property type="component" value="Unassembled WGS sequence"/>
</dbReference>
<name>A0AA38XZV2_9EURO</name>
<keyword evidence="1" id="KW-0539">Nucleus</keyword>
<gene>
    <name evidence="4" type="ORF">H2204_008694</name>
</gene>
<dbReference type="PANTHER" id="PTHR47585:SF2">
    <property type="entry name" value="DUF1446 DOMAIN PROTEIN (AFU_ORTHOLOGUE AFUA_6G11420)"/>
    <property type="match status" value="1"/>
</dbReference>
<proteinExistence type="predicted"/>
<evidence type="ECO:0000313" key="5">
    <source>
        <dbReference type="Proteomes" id="UP001172681"/>
    </source>
</evidence>
<dbReference type="InterPro" id="IPR007219">
    <property type="entry name" value="XnlR_reg_dom"/>
</dbReference>
<organism evidence="4 5">
    <name type="scientific">Knufia peltigerae</name>
    <dbReference type="NCBI Taxonomy" id="1002370"/>
    <lineage>
        <taxon>Eukaryota</taxon>
        <taxon>Fungi</taxon>
        <taxon>Dikarya</taxon>
        <taxon>Ascomycota</taxon>
        <taxon>Pezizomycotina</taxon>
        <taxon>Eurotiomycetes</taxon>
        <taxon>Chaetothyriomycetidae</taxon>
        <taxon>Chaetothyriales</taxon>
        <taxon>Trichomeriaceae</taxon>
        <taxon>Knufia</taxon>
    </lineage>
</organism>